<dbReference type="InterPro" id="IPR037229">
    <property type="entry name" value="Ribosomal_bL35_sf"/>
</dbReference>
<evidence type="ECO:0000313" key="1">
    <source>
        <dbReference type="EMBL" id="EEF42567.1"/>
    </source>
</evidence>
<gene>
    <name evidence="1" type="ORF">RCOM_0868280</name>
</gene>
<dbReference type="FunCoup" id="B9S1E6">
    <property type="interactions" value="451"/>
</dbReference>
<dbReference type="AlphaFoldDB" id="B9S1E6"/>
<organism evidence="1 2">
    <name type="scientific">Ricinus communis</name>
    <name type="common">Castor bean</name>
    <dbReference type="NCBI Taxonomy" id="3988"/>
    <lineage>
        <taxon>Eukaryota</taxon>
        <taxon>Viridiplantae</taxon>
        <taxon>Streptophyta</taxon>
        <taxon>Embryophyta</taxon>
        <taxon>Tracheophyta</taxon>
        <taxon>Spermatophyta</taxon>
        <taxon>Magnoliopsida</taxon>
        <taxon>eudicotyledons</taxon>
        <taxon>Gunneridae</taxon>
        <taxon>Pentapetalae</taxon>
        <taxon>rosids</taxon>
        <taxon>fabids</taxon>
        <taxon>Malpighiales</taxon>
        <taxon>Euphorbiaceae</taxon>
        <taxon>Acalyphoideae</taxon>
        <taxon>Acalypheae</taxon>
        <taxon>Ricinus</taxon>
    </lineage>
</organism>
<name>B9S1E6_RICCO</name>
<dbReference type="GO" id="GO:0003735">
    <property type="term" value="F:structural constituent of ribosome"/>
    <property type="evidence" value="ECO:0007669"/>
    <property type="project" value="InterPro"/>
</dbReference>
<sequence>MQTLCTKLRSFAGQSIRTLPAISLSGRQLHSSSQLYQPLIFASASRKWSLTNASSFQFPSVAFQTPLRSSAVFPSLVQVRHVSSRERRKRRKPMTPVISKVKKIKIKSYSSYKSRFRTMNDGSIRRWKEGKRHNAHLKIPIETDVIFIATYLYHPNFDATIANITHREHLTMISTAILKTHCSVHQ</sequence>
<protein>
    <submittedName>
        <fullName evidence="1">Uncharacterized protein</fullName>
    </submittedName>
</protein>
<dbReference type="SUPFAM" id="SSF143034">
    <property type="entry name" value="L35p-like"/>
    <property type="match status" value="1"/>
</dbReference>
<dbReference type="GO" id="GO:0005840">
    <property type="term" value="C:ribosome"/>
    <property type="evidence" value="ECO:0007669"/>
    <property type="project" value="UniProtKB-KW"/>
</dbReference>
<proteinExistence type="predicted"/>
<evidence type="ECO:0000313" key="2">
    <source>
        <dbReference type="Proteomes" id="UP000008311"/>
    </source>
</evidence>
<accession>B9S1E6</accession>
<dbReference type="Proteomes" id="UP000008311">
    <property type="component" value="Unassembled WGS sequence"/>
</dbReference>
<dbReference type="EMBL" id="EQ973844">
    <property type="protein sequence ID" value="EEF42567.1"/>
    <property type="molecule type" value="Genomic_DNA"/>
</dbReference>
<dbReference type="GO" id="GO:1990904">
    <property type="term" value="C:ribonucleoprotein complex"/>
    <property type="evidence" value="ECO:0007669"/>
    <property type="project" value="UniProtKB-KW"/>
</dbReference>
<dbReference type="PANTHER" id="PTHR36400">
    <property type="entry name" value="RIBOSOMAL PROTEIN L35"/>
    <property type="match status" value="1"/>
</dbReference>
<dbReference type="PANTHER" id="PTHR36400:SF1">
    <property type="entry name" value="RIBOSOMAL PROTEIN L35"/>
    <property type="match status" value="1"/>
</dbReference>
<dbReference type="STRING" id="3988.B9S1E6"/>
<dbReference type="InParanoid" id="B9S1E6"/>
<keyword evidence="2" id="KW-1185">Reference proteome</keyword>
<dbReference type="GO" id="GO:0006412">
    <property type="term" value="P:translation"/>
    <property type="evidence" value="ECO:0007669"/>
    <property type="project" value="InterPro"/>
</dbReference>
<reference evidence="2" key="1">
    <citation type="journal article" date="2010" name="Nat. Biotechnol.">
        <title>Draft genome sequence of the oilseed species Ricinus communis.</title>
        <authorList>
            <person name="Chan A.P."/>
            <person name="Crabtree J."/>
            <person name="Zhao Q."/>
            <person name="Lorenzi H."/>
            <person name="Orvis J."/>
            <person name="Puiu D."/>
            <person name="Melake-Berhan A."/>
            <person name="Jones K.M."/>
            <person name="Redman J."/>
            <person name="Chen G."/>
            <person name="Cahoon E.B."/>
            <person name="Gedil M."/>
            <person name="Stanke M."/>
            <person name="Haas B.J."/>
            <person name="Wortman J.R."/>
            <person name="Fraser-Liggett C.M."/>
            <person name="Ravel J."/>
            <person name="Rabinowicz P.D."/>
        </authorList>
    </citation>
    <scope>NUCLEOTIDE SEQUENCE [LARGE SCALE GENOMIC DNA]</scope>
    <source>
        <strain evidence="2">cv. Hale</strain>
    </source>
</reference>
<dbReference type="eggNOG" id="ENOG502S5G7">
    <property type="taxonomic scope" value="Eukaryota"/>
</dbReference>